<reference evidence="1 2" key="1">
    <citation type="submission" date="2020-08" db="EMBL/GenBank/DDBJ databases">
        <title>The Agave Microbiome: Exploring the role of microbial communities in plant adaptations to desert environments.</title>
        <authorList>
            <person name="Partida-Martinez L.P."/>
        </authorList>
    </citation>
    <scope>NUCLEOTIDE SEQUENCE [LARGE SCALE GENOMIC DNA]</scope>
    <source>
        <strain evidence="1 2">AT3.2</strain>
    </source>
</reference>
<evidence type="ECO:0000313" key="1">
    <source>
        <dbReference type="EMBL" id="MBB6132944.1"/>
    </source>
</evidence>
<name>A0A7X0CCW2_9BURK</name>
<dbReference type="Proteomes" id="UP000540787">
    <property type="component" value="Unassembled WGS sequence"/>
</dbReference>
<evidence type="ECO:0000313" key="2">
    <source>
        <dbReference type="Proteomes" id="UP000540787"/>
    </source>
</evidence>
<protein>
    <recommendedName>
        <fullName evidence="3">Transposase</fullName>
    </recommendedName>
</protein>
<proteinExistence type="predicted"/>
<sequence length="41" mass="4433">MDGPVRRQKGWIVRLTAVATDRFVVAAMPICHKLGGSRPAA</sequence>
<comment type="caution">
    <text evidence="1">The sequence shown here is derived from an EMBL/GenBank/DDBJ whole genome shotgun (WGS) entry which is preliminary data.</text>
</comment>
<gene>
    <name evidence="1" type="ORF">HD842_001055</name>
</gene>
<dbReference type="AlphaFoldDB" id="A0A7X0CCW2"/>
<evidence type="ECO:0008006" key="3">
    <source>
        <dbReference type="Google" id="ProtNLM"/>
    </source>
</evidence>
<dbReference type="EMBL" id="JACHBX010000001">
    <property type="protein sequence ID" value="MBB6132944.1"/>
    <property type="molecule type" value="Genomic_DNA"/>
</dbReference>
<keyword evidence="2" id="KW-1185">Reference proteome</keyword>
<organism evidence="1 2">
    <name type="scientific">Massilia aurea</name>
    <dbReference type="NCBI Taxonomy" id="373040"/>
    <lineage>
        <taxon>Bacteria</taxon>
        <taxon>Pseudomonadati</taxon>
        <taxon>Pseudomonadota</taxon>
        <taxon>Betaproteobacteria</taxon>
        <taxon>Burkholderiales</taxon>
        <taxon>Oxalobacteraceae</taxon>
        <taxon>Telluria group</taxon>
        <taxon>Massilia</taxon>
    </lineage>
</organism>
<accession>A0A7X0CCW2</accession>